<evidence type="ECO:0000256" key="1">
    <source>
        <dbReference type="SAM" id="Phobius"/>
    </source>
</evidence>
<dbReference type="AlphaFoldDB" id="A0A847U9L5"/>
<evidence type="ECO:0000313" key="3">
    <source>
        <dbReference type="Proteomes" id="UP000610611"/>
    </source>
</evidence>
<comment type="caution">
    <text evidence="2">The sequence shown here is derived from an EMBL/GenBank/DDBJ whole genome shotgun (WGS) entry which is preliminary data.</text>
</comment>
<organism evidence="2 3">
    <name type="scientific">Haloarcula rubripromontorii</name>
    <dbReference type="NCBI Taxonomy" id="1705562"/>
    <lineage>
        <taxon>Archaea</taxon>
        <taxon>Methanobacteriati</taxon>
        <taxon>Methanobacteriota</taxon>
        <taxon>Stenosarchaea group</taxon>
        <taxon>Halobacteria</taxon>
        <taxon>Halobacteriales</taxon>
        <taxon>Haloarculaceae</taxon>
        <taxon>Haloarcula</taxon>
    </lineage>
</organism>
<sequence>METTEAELLGVQMTLVGLFLVIFFDGVFPYPTVGLMFGALGTTVFLMALLSDTWP</sequence>
<feature type="transmembrane region" description="Helical" evidence="1">
    <location>
        <begin position="7"/>
        <end position="24"/>
    </location>
</feature>
<dbReference type="Proteomes" id="UP000610611">
    <property type="component" value="Unassembled WGS sequence"/>
</dbReference>
<keyword evidence="1" id="KW-0812">Transmembrane</keyword>
<reference evidence="2" key="1">
    <citation type="submission" date="2019-12" db="EMBL/GenBank/DDBJ databases">
        <title>The whole-genome sequencing of Haloarcula japonica strain pws8.</title>
        <authorList>
            <person name="Verma D.K."/>
            <person name="Gopal K."/>
            <person name="Prasad E.S."/>
        </authorList>
    </citation>
    <scope>NUCLEOTIDE SEQUENCE</scope>
    <source>
        <strain evidence="2">Pws8</strain>
    </source>
</reference>
<dbReference type="EMBL" id="WOWB01000003">
    <property type="protein sequence ID" value="NLV07828.1"/>
    <property type="molecule type" value="Genomic_DNA"/>
</dbReference>
<gene>
    <name evidence="2" type="ORF">GOC83_16985</name>
</gene>
<accession>A0A847U9L5</accession>
<feature type="transmembrane region" description="Helical" evidence="1">
    <location>
        <begin position="30"/>
        <end position="50"/>
    </location>
</feature>
<evidence type="ECO:0000313" key="2">
    <source>
        <dbReference type="EMBL" id="NLV07828.1"/>
    </source>
</evidence>
<protein>
    <submittedName>
        <fullName evidence="2">Uncharacterized protein</fullName>
    </submittedName>
</protein>
<dbReference type="RefSeq" id="WP_155119946.1">
    <property type="nucleotide sequence ID" value="NZ_JAWJXX010000002.1"/>
</dbReference>
<proteinExistence type="predicted"/>
<name>A0A847U9L5_9EURY</name>
<keyword evidence="1" id="KW-0472">Membrane</keyword>
<dbReference type="OrthoDB" id="241127at2157"/>
<keyword evidence="1" id="KW-1133">Transmembrane helix</keyword>